<dbReference type="NCBIfam" id="TIGR00564">
    <property type="entry name" value="trpE_most"/>
    <property type="match status" value="1"/>
</dbReference>
<dbReference type="SUPFAM" id="SSF56322">
    <property type="entry name" value="ADC synthase"/>
    <property type="match status" value="1"/>
</dbReference>
<evidence type="ECO:0000256" key="1">
    <source>
        <dbReference type="ARBA" id="ARBA00001946"/>
    </source>
</evidence>
<dbReference type="UniPathway" id="UPA00035">
    <property type="reaction ID" value="UER00040"/>
</dbReference>
<dbReference type="Pfam" id="PF04715">
    <property type="entry name" value="Anth_synt_I_N"/>
    <property type="match status" value="1"/>
</dbReference>
<dbReference type="FunCoup" id="A0A3N0VKH1">
    <property type="interactions" value="383"/>
</dbReference>
<dbReference type="AlphaFoldDB" id="A0A3N0VKH1"/>
<dbReference type="InterPro" id="IPR019999">
    <property type="entry name" value="Anth_synth_I-like"/>
</dbReference>
<keyword evidence="8 15" id="KW-0479">Metal-binding</keyword>
<dbReference type="RefSeq" id="WP_123210128.1">
    <property type="nucleotide sequence ID" value="NZ_RJVO01000001.1"/>
</dbReference>
<comment type="caution">
    <text evidence="18">The sequence shown here is derived from an EMBL/GenBank/DDBJ whole genome shotgun (WGS) entry which is preliminary data.</text>
</comment>
<name>A0A3N0VKH1_9GAMM</name>
<dbReference type="GO" id="GO:0004049">
    <property type="term" value="F:anthranilate synthase activity"/>
    <property type="evidence" value="ECO:0007669"/>
    <property type="project" value="UniProtKB-EC"/>
</dbReference>
<dbReference type="InterPro" id="IPR005801">
    <property type="entry name" value="ADC_synthase"/>
</dbReference>
<feature type="domain" description="Anthranilate synthase component I N-terminal" evidence="17">
    <location>
        <begin position="16"/>
        <end position="156"/>
    </location>
</feature>
<evidence type="ECO:0000256" key="11">
    <source>
        <dbReference type="ARBA" id="ARBA00023141"/>
    </source>
</evidence>
<comment type="cofactor">
    <cofactor evidence="1 15">
        <name>Mg(2+)</name>
        <dbReference type="ChEBI" id="CHEBI:18420"/>
    </cofactor>
</comment>
<gene>
    <name evidence="15" type="primary">trpE</name>
    <name evidence="18" type="ORF">ED208_01740</name>
</gene>
<evidence type="ECO:0000256" key="2">
    <source>
        <dbReference type="ARBA" id="ARBA00004873"/>
    </source>
</evidence>
<dbReference type="EC" id="4.1.3.27" evidence="5 15"/>
<dbReference type="PANTHER" id="PTHR11236:SF48">
    <property type="entry name" value="ISOCHORISMATE SYNTHASE MENF"/>
    <property type="match status" value="1"/>
</dbReference>
<evidence type="ECO:0000256" key="15">
    <source>
        <dbReference type="RuleBase" id="RU364045"/>
    </source>
</evidence>
<evidence type="ECO:0000259" key="17">
    <source>
        <dbReference type="Pfam" id="PF04715"/>
    </source>
</evidence>
<feature type="domain" description="Chorismate-utilising enzyme C-terminal" evidence="16">
    <location>
        <begin position="209"/>
        <end position="461"/>
    </location>
</feature>
<proteinExistence type="inferred from homology"/>
<dbReference type="Gene3D" id="3.60.120.10">
    <property type="entry name" value="Anthranilate synthase"/>
    <property type="match status" value="1"/>
</dbReference>
<comment type="pathway">
    <text evidence="2 15">Amino-acid biosynthesis; L-tryptophan biosynthesis; L-tryptophan from chorismate: step 1/5.</text>
</comment>
<dbReference type="GO" id="GO:0046872">
    <property type="term" value="F:metal ion binding"/>
    <property type="evidence" value="ECO:0007669"/>
    <property type="project" value="UniProtKB-KW"/>
</dbReference>
<comment type="function">
    <text evidence="13 15">Part of a heterotetrameric complex that catalyzes the two-step biosynthesis of anthranilate, an intermediate in the biosynthesis of L-tryptophan. In the first step, the glutamine-binding beta subunit (TrpG) of anthranilate synthase (AS) provides the glutamine amidotransferase activity which generates ammonia as a substrate that, along with chorismate, is used in the second step, catalyzed by the large alpha subunit of AS (TrpE) to produce anthranilate. In the absence of TrpG, TrpE can synthesize anthranilate directly from chorismate and high concentrations of ammonia.</text>
</comment>
<protein>
    <recommendedName>
        <fullName evidence="6 15">Anthranilate synthase component 1</fullName>
        <ecNumber evidence="5 15">4.1.3.27</ecNumber>
    </recommendedName>
</protein>
<accession>A0A3N0VKH1</accession>
<dbReference type="Proteomes" id="UP000282106">
    <property type="component" value="Unassembled WGS sequence"/>
</dbReference>
<keyword evidence="10 15" id="KW-0460">Magnesium</keyword>
<evidence type="ECO:0000256" key="3">
    <source>
        <dbReference type="ARBA" id="ARBA00009562"/>
    </source>
</evidence>
<evidence type="ECO:0000256" key="5">
    <source>
        <dbReference type="ARBA" id="ARBA00012266"/>
    </source>
</evidence>
<keyword evidence="12 15" id="KW-0456">Lyase</keyword>
<evidence type="ECO:0000256" key="8">
    <source>
        <dbReference type="ARBA" id="ARBA00022723"/>
    </source>
</evidence>
<keyword evidence="7 15" id="KW-0028">Amino-acid biosynthesis</keyword>
<dbReference type="InterPro" id="IPR006805">
    <property type="entry name" value="Anth_synth_I_N"/>
</dbReference>
<evidence type="ECO:0000256" key="4">
    <source>
        <dbReference type="ARBA" id="ARBA00011575"/>
    </source>
</evidence>
<evidence type="ECO:0000256" key="6">
    <source>
        <dbReference type="ARBA" id="ARBA00020653"/>
    </source>
</evidence>
<dbReference type="InterPro" id="IPR005256">
    <property type="entry name" value="Anth_synth_I_PabB"/>
</dbReference>
<dbReference type="PRINTS" id="PR00095">
    <property type="entry name" value="ANTSNTHASEI"/>
</dbReference>
<evidence type="ECO:0000256" key="7">
    <source>
        <dbReference type="ARBA" id="ARBA00022605"/>
    </source>
</evidence>
<evidence type="ECO:0000256" key="13">
    <source>
        <dbReference type="ARBA" id="ARBA00025634"/>
    </source>
</evidence>
<evidence type="ECO:0000256" key="10">
    <source>
        <dbReference type="ARBA" id="ARBA00022842"/>
    </source>
</evidence>
<comment type="similarity">
    <text evidence="3 15">Belongs to the anthranilate synthase component I family.</text>
</comment>
<comment type="subunit">
    <text evidence="4 15">Heterotetramer consisting of two non-identical subunits: a beta subunit (TrpG) and a large alpha subunit (TrpE).</text>
</comment>
<evidence type="ECO:0000256" key="12">
    <source>
        <dbReference type="ARBA" id="ARBA00023239"/>
    </source>
</evidence>
<sequence>MPTQHLIALTRELPGDLDTPVGAYLKLANEPYSYLLESMQGGEQWGRYSFIGLACREVIRVYNRRVSIQRDGETVFEDEVADPLAFIREQVAAVRAPLPGALRFTGGWVGYFGFETVRYVEPKLDHDLPDPVGTPDILLMRSDEVVVFDTLRASITLVVHVADSAEARAAGERRLDQLQERLAAPLLASRAPVNGPAEDLPFVSTMGETAFKAAVQRIKDYTAAGDVMQVVPAHRLSAPFSTDPVQLYRAIRRLNPSPYLYCLNLGDHQVVGSSPEILVRVQDGLATVRPIAGTRKRGATPEQDRALEAELLADPKEIAEHLMLIDLGRNDIGRVAETGSVRLTDKMAIERYSHVMHIVSNVTGQLKTGVDALDALAATFPAGTLSGAPKVRAMEIIQELEPHKRGIYGGAVGYLGWCGNMDMAIAIRTAVIKDGQIHVQAGAGVVADSDPASEWEETMNKARAMMRAAAQAAVS</sequence>
<keyword evidence="19" id="KW-1185">Reference proteome</keyword>
<reference evidence="18 19" key="1">
    <citation type="submission" date="2018-10" db="EMBL/GenBank/DDBJ databases">
        <authorList>
            <person name="Chen W.-M."/>
        </authorList>
    </citation>
    <scope>NUCLEOTIDE SEQUENCE [LARGE SCALE GENOMIC DNA]</scope>
    <source>
        <strain evidence="18 19">THS-13</strain>
    </source>
</reference>
<organism evidence="18 19">
    <name type="scientific">Stagnimonas aquatica</name>
    <dbReference type="NCBI Taxonomy" id="2689987"/>
    <lineage>
        <taxon>Bacteria</taxon>
        <taxon>Pseudomonadati</taxon>
        <taxon>Pseudomonadota</taxon>
        <taxon>Gammaproteobacteria</taxon>
        <taxon>Nevskiales</taxon>
        <taxon>Nevskiaceae</taxon>
        <taxon>Stagnimonas</taxon>
    </lineage>
</organism>
<keyword evidence="9 15" id="KW-0822">Tryptophan biosynthesis</keyword>
<dbReference type="InterPro" id="IPR015890">
    <property type="entry name" value="Chorismate_C"/>
</dbReference>
<dbReference type="PANTHER" id="PTHR11236">
    <property type="entry name" value="AMINOBENZOATE/ANTHRANILATE SYNTHASE"/>
    <property type="match status" value="1"/>
</dbReference>
<evidence type="ECO:0000313" key="18">
    <source>
        <dbReference type="EMBL" id="ROH93273.1"/>
    </source>
</evidence>
<dbReference type="InParanoid" id="A0A3N0VKH1"/>
<dbReference type="GO" id="GO:0000162">
    <property type="term" value="P:L-tryptophan biosynthetic process"/>
    <property type="evidence" value="ECO:0007669"/>
    <property type="project" value="UniProtKB-UniPathway"/>
</dbReference>
<evidence type="ECO:0000259" key="16">
    <source>
        <dbReference type="Pfam" id="PF00425"/>
    </source>
</evidence>
<evidence type="ECO:0000256" key="9">
    <source>
        <dbReference type="ARBA" id="ARBA00022822"/>
    </source>
</evidence>
<evidence type="ECO:0000313" key="19">
    <source>
        <dbReference type="Proteomes" id="UP000282106"/>
    </source>
</evidence>
<dbReference type="Pfam" id="PF00425">
    <property type="entry name" value="Chorismate_bind"/>
    <property type="match status" value="1"/>
</dbReference>
<dbReference type="EMBL" id="RJVO01000001">
    <property type="protein sequence ID" value="ROH93273.1"/>
    <property type="molecule type" value="Genomic_DNA"/>
</dbReference>
<keyword evidence="11 15" id="KW-0057">Aromatic amino acid biosynthesis</keyword>
<comment type="catalytic activity">
    <reaction evidence="14 15">
        <text>chorismate + L-glutamine = anthranilate + pyruvate + L-glutamate + H(+)</text>
        <dbReference type="Rhea" id="RHEA:21732"/>
        <dbReference type="ChEBI" id="CHEBI:15361"/>
        <dbReference type="ChEBI" id="CHEBI:15378"/>
        <dbReference type="ChEBI" id="CHEBI:16567"/>
        <dbReference type="ChEBI" id="CHEBI:29748"/>
        <dbReference type="ChEBI" id="CHEBI:29985"/>
        <dbReference type="ChEBI" id="CHEBI:58359"/>
        <dbReference type="EC" id="4.1.3.27"/>
    </reaction>
</comment>
<evidence type="ECO:0000256" key="14">
    <source>
        <dbReference type="ARBA" id="ARBA00047683"/>
    </source>
</evidence>